<evidence type="ECO:0000313" key="4">
    <source>
        <dbReference type="Proteomes" id="UP000652995"/>
    </source>
</evidence>
<accession>A0A240C255</accession>
<reference evidence="4" key="3">
    <citation type="journal article" date="2019" name="Int. J. Syst. Evol. Microbiol.">
        <title>The Global Catalogue of Microorganisms (GCM) 10K type strain sequencing project: providing services to taxonomists for standard genome sequencing and annotation.</title>
        <authorList>
            <consortium name="The Broad Institute Genomics Platform"/>
            <consortium name="The Broad Institute Genome Sequencing Center for Infectious Disease"/>
            <person name="Wu L."/>
            <person name="Ma J."/>
        </authorList>
    </citation>
    <scope>NUCLEOTIDE SEQUENCE [LARGE SCALE GENOMIC DNA]</scope>
    <source>
        <strain evidence="4">CCM 4175</strain>
    </source>
</reference>
<dbReference type="EMBL" id="BMCB01000001">
    <property type="protein sequence ID" value="GGA80019.1"/>
    <property type="molecule type" value="Genomic_DNA"/>
</dbReference>
<sequence length="52" mass="6575">MNKDMQETKDYLLNDWLNYYVETWRNDKLSQNTIEIENFSKMRLLKRMETFH</sequence>
<evidence type="ECO:0000313" key="1">
    <source>
        <dbReference type="EMBL" id="GGA80019.1"/>
    </source>
</evidence>
<reference evidence="1" key="4">
    <citation type="submission" date="2024-05" db="EMBL/GenBank/DDBJ databases">
        <authorList>
            <person name="Sun Q."/>
            <person name="Sedlacek I."/>
        </authorList>
    </citation>
    <scope>NUCLEOTIDE SEQUENCE</scope>
    <source>
        <strain evidence="1">CCM 4175</strain>
    </source>
</reference>
<gene>
    <name evidence="1" type="ORF">GCM10007183_00200</name>
    <name evidence="2" type="ORF">SAMEA4412661_00931</name>
</gene>
<dbReference type="Proteomes" id="UP000652995">
    <property type="component" value="Unassembled WGS sequence"/>
</dbReference>
<dbReference type="AlphaFoldDB" id="A0A240C255"/>
<name>A0A240C255_9STAP</name>
<dbReference type="Proteomes" id="UP000243706">
    <property type="component" value="Chromosome 1"/>
</dbReference>
<reference evidence="2 3" key="2">
    <citation type="submission" date="2017-06" db="EMBL/GenBank/DDBJ databases">
        <authorList>
            <consortium name="Pathogen Informatics"/>
        </authorList>
    </citation>
    <scope>NUCLEOTIDE SEQUENCE [LARGE SCALE GENOMIC DNA]</scope>
    <source>
        <strain evidence="2 3">NCTC13833</strain>
    </source>
</reference>
<reference evidence="1" key="1">
    <citation type="journal article" date="2014" name="Int. J. Syst. Evol. Microbiol.">
        <title>Complete genome of a new Firmicutes species belonging to the dominant human colonic microbiota ('Ruminococcus bicirculans') reveals two chromosomes and a selective capacity to utilize plant glucans.</title>
        <authorList>
            <consortium name="NISC Comparative Sequencing Program"/>
            <person name="Wegmann U."/>
            <person name="Louis P."/>
            <person name="Goesmann A."/>
            <person name="Henrissat B."/>
            <person name="Duncan S.H."/>
            <person name="Flint H.J."/>
        </authorList>
    </citation>
    <scope>NUCLEOTIDE SEQUENCE</scope>
    <source>
        <strain evidence="1">CCM 4175</strain>
    </source>
</reference>
<protein>
    <submittedName>
        <fullName evidence="2">Uncharacterized protein</fullName>
    </submittedName>
</protein>
<organism evidence="2 3">
    <name type="scientific">Staphylococcus muscae</name>
    <dbReference type="NCBI Taxonomy" id="1294"/>
    <lineage>
        <taxon>Bacteria</taxon>
        <taxon>Bacillati</taxon>
        <taxon>Bacillota</taxon>
        <taxon>Bacilli</taxon>
        <taxon>Bacillales</taxon>
        <taxon>Staphylococcaceae</taxon>
        <taxon>Staphylococcus</taxon>
    </lineage>
</organism>
<evidence type="ECO:0000313" key="2">
    <source>
        <dbReference type="EMBL" id="SNW02064.1"/>
    </source>
</evidence>
<evidence type="ECO:0000313" key="3">
    <source>
        <dbReference type="Proteomes" id="UP000243706"/>
    </source>
</evidence>
<keyword evidence="4" id="KW-1185">Reference proteome</keyword>
<proteinExistence type="predicted"/>
<dbReference type="EMBL" id="LT906464">
    <property type="protein sequence ID" value="SNW02064.1"/>
    <property type="molecule type" value="Genomic_DNA"/>
</dbReference>